<comment type="caution">
    <text evidence="1">The sequence shown here is derived from an EMBL/GenBank/DDBJ whole genome shotgun (WGS) entry which is preliminary data.</text>
</comment>
<evidence type="ECO:0000313" key="2">
    <source>
        <dbReference type="Proteomes" id="UP000440224"/>
    </source>
</evidence>
<keyword evidence="2" id="KW-1185">Reference proteome</keyword>
<dbReference type="AlphaFoldDB" id="A0A6N7PVB8"/>
<sequence>MLRPLVDRAQDDHVDEIEAAVVLVVLLPKINGESGAVCENEFVHGGNIPRKTAERRLT</sequence>
<accession>A0A6N7PVB8</accession>
<evidence type="ECO:0000313" key="1">
    <source>
        <dbReference type="EMBL" id="MRG95998.1"/>
    </source>
</evidence>
<name>A0A6N7PVB8_9BACT</name>
<gene>
    <name evidence="1" type="ORF">GF068_29370</name>
</gene>
<dbReference type="RefSeq" id="WP_153822815.1">
    <property type="nucleotide sequence ID" value="NZ_WJIE01000010.1"/>
</dbReference>
<dbReference type="EMBL" id="WJIE01000010">
    <property type="protein sequence ID" value="MRG95998.1"/>
    <property type="molecule type" value="Genomic_DNA"/>
</dbReference>
<organism evidence="1 2">
    <name type="scientific">Polyangium spumosum</name>
    <dbReference type="NCBI Taxonomy" id="889282"/>
    <lineage>
        <taxon>Bacteria</taxon>
        <taxon>Pseudomonadati</taxon>
        <taxon>Myxococcota</taxon>
        <taxon>Polyangia</taxon>
        <taxon>Polyangiales</taxon>
        <taxon>Polyangiaceae</taxon>
        <taxon>Polyangium</taxon>
    </lineage>
</organism>
<proteinExistence type="predicted"/>
<dbReference type="Proteomes" id="UP000440224">
    <property type="component" value="Unassembled WGS sequence"/>
</dbReference>
<reference evidence="1 2" key="1">
    <citation type="submission" date="2019-10" db="EMBL/GenBank/DDBJ databases">
        <title>A soil myxobacterium in the family Polyangiaceae.</title>
        <authorList>
            <person name="Li Y."/>
            <person name="Wang J."/>
        </authorList>
    </citation>
    <scope>NUCLEOTIDE SEQUENCE [LARGE SCALE GENOMIC DNA]</scope>
    <source>
        <strain evidence="1 2">DSM 14734</strain>
    </source>
</reference>
<protein>
    <submittedName>
        <fullName evidence="1">Uncharacterized protein</fullName>
    </submittedName>
</protein>